<accession>A0A0C3KHM1</accession>
<evidence type="ECO:0000313" key="8">
    <source>
        <dbReference type="Proteomes" id="UP000054248"/>
    </source>
</evidence>
<evidence type="ECO:0000256" key="2">
    <source>
        <dbReference type="ARBA" id="ARBA00010734"/>
    </source>
</evidence>
<evidence type="ECO:0000256" key="1">
    <source>
        <dbReference type="ARBA" id="ARBA00004604"/>
    </source>
</evidence>
<evidence type="ECO:0000259" key="6">
    <source>
        <dbReference type="Pfam" id="PF08640"/>
    </source>
</evidence>
<evidence type="ECO:0000256" key="4">
    <source>
        <dbReference type="ARBA" id="ARBA00022737"/>
    </source>
</evidence>
<dbReference type="InterPro" id="IPR011990">
    <property type="entry name" value="TPR-like_helical_dom_sf"/>
</dbReference>
<proteinExistence type="inferred from homology"/>
<dbReference type="Gene3D" id="1.25.40.10">
    <property type="entry name" value="Tetratricopeptide repeat domain"/>
    <property type="match status" value="2"/>
</dbReference>
<comment type="similarity">
    <text evidence="2">Belongs to the UTP6 family.</text>
</comment>
<dbReference type="SUPFAM" id="SSF48452">
    <property type="entry name" value="TPR-like"/>
    <property type="match status" value="2"/>
</dbReference>
<dbReference type="Pfam" id="PF08640">
    <property type="entry name" value="U3_assoc_6"/>
    <property type="match status" value="1"/>
</dbReference>
<keyword evidence="8" id="KW-1185">Reference proteome</keyword>
<gene>
    <name evidence="7" type="ORF">M407DRAFT_219551</name>
</gene>
<dbReference type="STRING" id="1051891.A0A0C3KHM1"/>
<dbReference type="EMBL" id="KN823154">
    <property type="protein sequence ID" value="KIO20973.1"/>
    <property type="molecule type" value="Genomic_DNA"/>
</dbReference>
<keyword evidence="4" id="KW-0677">Repeat</keyword>
<name>A0A0C3KHM1_9AGAM</name>
<dbReference type="SMART" id="SM00386">
    <property type="entry name" value="HAT"/>
    <property type="match status" value="7"/>
</dbReference>
<dbReference type="InterPro" id="IPR003107">
    <property type="entry name" value="HAT"/>
</dbReference>
<evidence type="ECO:0000256" key="5">
    <source>
        <dbReference type="ARBA" id="ARBA00023242"/>
    </source>
</evidence>
<dbReference type="Proteomes" id="UP000054248">
    <property type="component" value="Unassembled WGS sequence"/>
</dbReference>
<keyword evidence="3" id="KW-0698">rRNA processing</keyword>
<keyword evidence="5" id="KW-0539">Nucleus</keyword>
<evidence type="ECO:0000313" key="7">
    <source>
        <dbReference type="EMBL" id="KIO20973.1"/>
    </source>
</evidence>
<reference evidence="8" key="2">
    <citation type="submission" date="2015-01" db="EMBL/GenBank/DDBJ databases">
        <title>Evolutionary Origins and Diversification of the Mycorrhizal Mutualists.</title>
        <authorList>
            <consortium name="DOE Joint Genome Institute"/>
            <consortium name="Mycorrhizal Genomics Consortium"/>
            <person name="Kohler A."/>
            <person name="Kuo A."/>
            <person name="Nagy L.G."/>
            <person name="Floudas D."/>
            <person name="Copeland A."/>
            <person name="Barry K.W."/>
            <person name="Cichocki N."/>
            <person name="Veneault-Fourrey C."/>
            <person name="LaButti K."/>
            <person name="Lindquist E.A."/>
            <person name="Lipzen A."/>
            <person name="Lundell T."/>
            <person name="Morin E."/>
            <person name="Murat C."/>
            <person name="Riley R."/>
            <person name="Ohm R."/>
            <person name="Sun H."/>
            <person name="Tunlid A."/>
            <person name="Henrissat B."/>
            <person name="Grigoriev I.V."/>
            <person name="Hibbett D.S."/>
            <person name="Martin F."/>
        </authorList>
    </citation>
    <scope>NUCLEOTIDE SEQUENCE [LARGE SCALE GENOMIC DNA]</scope>
    <source>
        <strain evidence="8">MUT 4182</strain>
    </source>
</reference>
<evidence type="ECO:0000256" key="3">
    <source>
        <dbReference type="ARBA" id="ARBA00022552"/>
    </source>
</evidence>
<protein>
    <recommendedName>
        <fullName evidence="6">U3 small nucleolar RNA-associated protein 6 N-terminal domain-containing protein</fullName>
    </recommendedName>
</protein>
<dbReference type="OrthoDB" id="28112at2759"/>
<dbReference type="GO" id="GO:0032040">
    <property type="term" value="C:small-subunit processome"/>
    <property type="evidence" value="ECO:0007669"/>
    <property type="project" value="TreeGrafter"/>
</dbReference>
<dbReference type="PANTHER" id="PTHR23271:SF1">
    <property type="entry name" value="U3 SMALL NUCLEOLAR RNA-ASSOCIATED PROTEIN 6 HOMOLOG"/>
    <property type="match status" value="1"/>
</dbReference>
<feature type="domain" description="U3 small nucleolar RNA-associated protein 6 N-terminal" evidence="6">
    <location>
        <begin position="9"/>
        <end position="86"/>
    </location>
</feature>
<dbReference type="PANTHER" id="PTHR23271">
    <property type="entry name" value="HEPATOCELLULAR CARCINOMA-ASSOCIATED ANTIGEN 66"/>
    <property type="match status" value="1"/>
</dbReference>
<dbReference type="InterPro" id="IPR013949">
    <property type="entry name" value="Utp6"/>
</dbReference>
<sequence>MEFVMTRQEAMAGELKELMLKGLLTETEVKHIVARRTAFESALIRLEPKKSDYLRYIEYLMALEALRRKRMKRLDLTGQGPSKADYCLVEAQFNVFERAVRKFKDDISLWVQFIEHARREKAVVLTGKLTARALQLHPSSVPLYILAARHQMEAQTPGGARTMFQRGLRLNPESAELWTEYLKMELSYIETLRRELKRTRDLRKQLIKKAKKKGEEIPDELKEAVQEDENLKEIMDGAIVREVLRNAVEAHPKVALFATLRRLLFNHPTPMRDSLLSELHAWLVKLLPRDPHAIKLSAVWWIDDNWTEGSDIVEKLHSANSKMMAAVKSDDVDSRTMGTLYAQWISQSVRRVNSTPLKEYFTRSLHTLIANLPRTRLCPNLLATDLQLAALRQPETNAKAKSVTRARKYVDLFPTSAEIWIPYLSLAKDAGTAEWRTLWDEAREKARGTVDELCRICSFLGTATDLTGQGPSKADYCLVEAQFNVFERAVRKFKDDISLWVQFIEHARREKAVVLTGKLTARALQLHPSSVPLYILAARHQMEAQTPGGARTMFQRGLRLNPESAELWTEYLKMELSYIETLRRELKRTRDLRKQLIKKAKKKGEEIPDELKEAVQEDENLKEIMDGAIVREVLRNAVEAHPKVALFATLRRLLFNHPTPMRDSLLSELHAWLVKLLPRDPHAIKLSAVWWIDDNWTEGSDIVEKLHSANSKMMAAVKSDDVDSRTMGTLYAQWISQSVRRVNSTPLKEYFTRSLHTLIANLPRTRLCPNLLATDLQLAALRQPETNAKAKSVTRARKYVDLFPTSAEIWIPYLSLAKDAGTAEWRTLWDEAREKARGTVDELCRIWLWGIPLFDNTKAKDEIYEVGGSPDSGQRRP</sequence>
<dbReference type="HOGENOM" id="CLU_327948_0_0_1"/>
<comment type="subcellular location">
    <subcellularLocation>
        <location evidence="1">Nucleus</location>
        <location evidence="1">Nucleolus</location>
    </subcellularLocation>
</comment>
<dbReference type="AlphaFoldDB" id="A0A0C3KHM1"/>
<dbReference type="InterPro" id="IPR055347">
    <property type="entry name" value="UTP6_N"/>
</dbReference>
<organism evidence="7 8">
    <name type="scientific">Tulasnella calospora MUT 4182</name>
    <dbReference type="NCBI Taxonomy" id="1051891"/>
    <lineage>
        <taxon>Eukaryota</taxon>
        <taxon>Fungi</taxon>
        <taxon>Dikarya</taxon>
        <taxon>Basidiomycota</taxon>
        <taxon>Agaricomycotina</taxon>
        <taxon>Agaricomycetes</taxon>
        <taxon>Cantharellales</taxon>
        <taxon>Tulasnellaceae</taxon>
        <taxon>Tulasnella</taxon>
    </lineage>
</organism>
<dbReference type="GO" id="GO:0030515">
    <property type="term" value="F:snoRNA binding"/>
    <property type="evidence" value="ECO:0007669"/>
    <property type="project" value="InterPro"/>
</dbReference>
<reference evidence="7 8" key="1">
    <citation type="submission" date="2014-04" db="EMBL/GenBank/DDBJ databases">
        <authorList>
            <consortium name="DOE Joint Genome Institute"/>
            <person name="Kuo A."/>
            <person name="Girlanda M."/>
            <person name="Perotto S."/>
            <person name="Kohler A."/>
            <person name="Nagy L.G."/>
            <person name="Floudas D."/>
            <person name="Copeland A."/>
            <person name="Barry K.W."/>
            <person name="Cichocki N."/>
            <person name="Veneault-Fourrey C."/>
            <person name="LaButti K."/>
            <person name="Lindquist E.A."/>
            <person name="Lipzen A."/>
            <person name="Lundell T."/>
            <person name="Morin E."/>
            <person name="Murat C."/>
            <person name="Sun H."/>
            <person name="Tunlid A."/>
            <person name="Henrissat B."/>
            <person name="Grigoriev I.V."/>
            <person name="Hibbett D.S."/>
            <person name="Martin F."/>
            <person name="Nordberg H.P."/>
            <person name="Cantor M.N."/>
            <person name="Hua S.X."/>
        </authorList>
    </citation>
    <scope>NUCLEOTIDE SEQUENCE [LARGE SCALE GENOMIC DNA]</scope>
    <source>
        <strain evidence="7 8">MUT 4182</strain>
    </source>
</reference>
<dbReference type="GO" id="GO:0034388">
    <property type="term" value="C:Pwp2p-containing subcomplex of 90S preribosome"/>
    <property type="evidence" value="ECO:0007669"/>
    <property type="project" value="TreeGrafter"/>
</dbReference>
<dbReference type="GO" id="GO:0000462">
    <property type="term" value="P:maturation of SSU-rRNA from tricistronic rRNA transcript (SSU-rRNA, 5.8S rRNA, LSU-rRNA)"/>
    <property type="evidence" value="ECO:0007669"/>
    <property type="project" value="InterPro"/>
</dbReference>